<gene>
    <name evidence="2" type="ORF">BIW11_11923</name>
</gene>
<feature type="non-terminal residue" evidence="2">
    <location>
        <position position="84"/>
    </location>
</feature>
<dbReference type="Proteomes" id="UP000192247">
    <property type="component" value="Unassembled WGS sequence"/>
</dbReference>
<dbReference type="AlphaFoldDB" id="A0A1V9X9D7"/>
<sequence length="84" mass="8917">ALLSDDTDSISYRTILPTRRSVSAANRDTQRSIKMNKTALAALLLACAITILATSAPHCPDLKCPGTEVCRATSCACGSYRPDC</sequence>
<evidence type="ECO:0000256" key="1">
    <source>
        <dbReference type="SAM" id="Phobius"/>
    </source>
</evidence>
<keyword evidence="1" id="KW-0812">Transmembrane</keyword>
<organism evidence="2 3">
    <name type="scientific">Tropilaelaps mercedesae</name>
    <dbReference type="NCBI Taxonomy" id="418985"/>
    <lineage>
        <taxon>Eukaryota</taxon>
        <taxon>Metazoa</taxon>
        <taxon>Ecdysozoa</taxon>
        <taxon>Arthropoda</taxon>
        <taxon>Chelicerata</taxon>
        <taxon>Arachnida</taxon>
        <taxon>Acari</taxon>
        <taxon>Parasitiformes</taxon>
        <taxon>Mesostigmata</taxon>
        <taxon>Gamasina</taxon>
        <taxon>Dermanyssoidea</taxon>
        <taxon>Laelapidae</taxon>
        <taxon>Tropilaelaps</taxon>
    </lineage>
</organism>
<keyword evidence="3" id="KW-1185">Reference proteome</keyword>
<feature type="non-terminal residue" evidence="2">
    <location>
        <position position="1"/>
    </location>
</feature>
<evidence type="ECO:0000313" key="2">
    <source>
        <dbReference type="EMBL" id="OQR69988.1"/>
    </source>
</evidence>
<dbReference type="EMBL" id="MNPL01019127">
    <property type="protein sequence ID" value="OQR69988.1"/>
    <property type="molecule type" value="Genomic_DNA"/>
</dbReference>
<accession>A0A1V9X9D7</accession>
<feature type="transmembrane region" description="Helical" evidence="1">
    <location>
        <begin position="39"/>
        <end position="56"/>
    </location>
</feature>
<keyword evidence="1" id="KW-0472">Membrane</keyword>
<reference evidence="2 3" key="1">
    <citation type="journal article" date="2017" name="Gigascience">
        <title>Draft genome of the honey bee ectoparasitic mite, Tropilaelaps mercedesae, is shaped by the parasitic life history.</title>
        <authorList>
            <person name="Dong X."/>
            <person name="Armstrong S.D."/>
            <person name="Xia D."/>
            <person name="Makepeace B.L."/>
            <person name="Darby A.C."/>
            <person name="Kadowaki T."/>
        </authorList>
    </citation>
    <scope>NUCLEOTIDE SEQUENCE [LARGE SCALE GENOMIC DNA]</scope>
    <source>
        <strain evidence="2">Wuxi-XJTLU</strain>
    </source>
</reference>
<proteinExistence type="predicted"/>
<evidence type="ECO:0000313" key="3">
    <source>
        <dbReference type="Proteomes" id="UP000192247"/>
    </source>
</evidence>
<name>A0A1V9X9D7_9ACAR</name>
<keyword evidence="1" id="KW-1133">Transmembrane helix</keyword>
<comment type="caution">
    <text evidence="2">The sequence shown here is derived from an EMBL/GenBank/DDBJ whole genome shotgun (WGS) entry which is preliminary data.</text>
</comment>
<dbReference type="InParanoid" id="A0A1V9X9D7"/>
<protein>
    <submittedName>
        <fullName evidence="2">Uncharacterized protein</fullName>
    </submittedName>
</protein>